<organism evidence="2 3">
    <name type="scientific">Flavihumibacter solisilvae</name>
    <dbReference type="NCBI Taxonomy" id="1349421"/>
    <lineage>
        <taxon>Bacteria</taxon>
        <taxon>Pseudomonadati</taxon>
        <taxon>Bacteroidota</taxon>
        <taxon>Chitinophagia</taxon>
        <taxon>Chitinophagales</taxon>
        <taxon>Chitinophagaceae</taxon>
        <taxon>Flavihumibacter</taxon>
    </lineage>
</organism>
<dbReference type="AlphaFoldDB" id="A0A0C1KWF4"/>
<feature type="transmembrane region" description="Helical" evidence="1">
    <location>
        <begin position="103"/>
        <end position="121"/>
    </location>
</feature>
<comment type="caution">
    <text evidence="2">The sequence shown here is derived from an EMBL/GenBank/DDBJ whole genome shotgun (WGS) entry which is preliminary data.</text>
</comment>
<evidence type="ECO:0000313" key="2">
    <source>
        <dbReference type="EMBL" id="KIC92007.1"/>
    </source>
</evidence>
<evidence type="ECO:0000313" key="3">
    <source>
        <dbReference type="Proteomes" id="UP000031408"/>
    </source>
</evidence>
<evidence type="ECO:0000256" key="1">
    <source>
        <dbReference type="SAM" id="Phobius"/>
    </source>
</evidence>
<feature type="transmembrane region" description="Helical" evidence="1">
    <location>
        <begin position="141"/>
        <end position="158"/>
    </location>
</feature>
<feature type="transmembrane region" description="Helical" evidence="1">
    <location>
        <begin position="165"/>
        <end position="187"/>
    </location>
</feature>
<name>A0A0C1KWF4_9BACT</name>
<feature type="transmembrane region" description="Helical" evidence="1">
    <location>
        <begin position="207"/>
        <end position="223"/>
    </location>
</feature>
<proteinExistence type="predicted"/>
<dbReference type="OrthoDB" id="1447147at2"/>
<protein>
    <submittedName>
        <fullName evidence="2">Uncharacterized protein</fullName>
    </submittedName>
</protein>
<dbReference type="RefSeq" id="WP_039144147.1">
    <property type="nucleotide sequence ID" value="NZ_JSVC01000036.1"/>
</dbReference>
<dbReference type="EMBL" id="JSVC01000036">
    <property type="protein sequence ID" value="KIC92007.1"/>
    <property type="molecule type" value="Genomic_DNA"/>
</dbReference>
<keyword evidence="1" id="KW-0472">Membrane</keyword>
<accession>A0A0C1KWF4</accession>
<keyword evidence="1" id="KW-1133">Transmembrane helix</keyword>
<keyword evidence="3" id="KW-1185">Reference proteome</keyword>
<keyword evidence="1" id="KW-0812">Transmembrane</keyword>
<sequence length="259" mass="29856">MAPSTNYSEHFRHISNIDLLHILENPDQYQESAIESAKLEFANRQLSEAELNDAKELLNSNAKRKEKQKEKVKIVVSNVQDTGSSLLETLNPIQNDTSPIEKIIRLIVIVFTALFLYQITYEYKNLILYIEDIPGFPMISFLYLFPIVILPIAVWNFWKRKSIGWMLLTIFLCYSIAGTLLTVYQYLSWQPSGYSGLDNLFPRPSPTVYLLHLLFLTGTLYVICKEDMRNIFLINKNKMQKTIAISSVATFLLFLANSL</sequence>
<dbReference type="Proteomes" id="UP000031408">
    <property type="component" value="Unassembled WGS sequence"/>
</dbReference>
<reference evidence="2 3" key="1">
    <citation type="submission" date="2014-11" db="EMBL/GenBank/DDBJ databases">
        <title>Genome sequence of Flavihumibacter solisilvae 3-3.</title>
        <authorList>
            <person name="Zhou G."/>
            <person name="Li M."/>
            <person name="Wang G."/>
        </authorList>
    </citation>
    <scope>NUCLEOTIDE SEQUENCE [LARGE SCALE GENOMIC DNA]</scope>
    <source>
        <strain evidence="2 3">3-3</strain>
    </source>
</reference>
<gene>
    <name evidence="2" type="ORF">OI18_22050</name>
</gene>